<dbReference type="SUPFAM" id="SSF52309">
    <property type="entry name" value="N-(deoxy)ribosyltransferase-like"/>
    <property type="match status" value="1"/>
</dbReference>
<evidence type="ECO:0000313" key="2">
    <source>
        <dbReference type="Proteomes" id="UP001418796"/>
    </source>
</evidence>
<dbReference type="RefSeq" id="WP_343131925.1">
    <property type="nucleotide sequence ID" value="NZ_JBCITK010000001.1"/>
</dbReference>
<dbReference type="Proteomes" id="UP001418796">
    <property type="component" value="Unassembled WGS sequence"/>
</dbReference>
<organism evidence="1 2">
    <name type="scientific">Alkalicoccobacillus gibsonii</name>
    <dbReference type="NCBI Taxonomy" id="79881"/>
    <lineage>
        <taxon>Bacteria</taxon>
        <taxon>Bacillati</taxon>
        <taxon>Bacillota</taxon>
        <taxon>Bacilli</taxon>
        <taxon>Bacillales</taxon>
        <taxon>Bacillaceae</taxon>
        <taxon>Alkalicoccobacillus</taxon>
    </lineage>
</organism>
<accession>A0ABU9VN71</accession>
<name>A0ABU9VN71_9BACI</name>
<protein>
    <submittedName>
        <fullName evidence="1">Group-specific protein</fullName>
    </submittedName>
</protein>
<sequence>MKTFYIGSSFRNREQVRLVAQALIKEGFIHSYDWTRLKSVQTVDELATIGEHEKKAIIGSDFVIFILPLGKSSHVELGIALASQKPVYLYSQTGELFTLDHTSSFYHLKGIDRFVGPFDEFLDHLLKKLNIFSKKD</sequence>
<dbReference type="EMBL" id="JBCITK010000001">
    <property type="protein sequence ID" value="MEN0645352.1"/>
    <property type="molecule type" value="Genomic_DNA"/>
</dbReference>
<gene>
    <name evidence="1" type="ORF">MKY91_19490</name>
</gene>
<comment type="caution">
    <text evidence="1">The sequence shown here is derived from an EMBL/GenBank/DDBJ whole genome shotgun (WGS) entry which is preliminary data.</text>
</comment>
<evidence type="ECO:0000313" key="1">
    <source>
        <dbReference type="EMBL" id="MEN0645352.1"/>
    </source>
</evidence>
<proteinExistence type="predicted"/>
<keyword evidence="2" id="KW-1185">Reference proteome</keyword>
<reference evidence="1 2" key="1">
    <citation type="submission" date="2024-03" db="EMBL/GenBank/DDBJ databases">
        <title>Bacilli Hybrid Assemblies.</title>
        <authorList>
            <person name="Kovac J."/>
        </authorList>
    </citation>
    <scope>NUCLEOTIDE SEQUENCE [LARGE SCALE GENOMIC DNA]</scope>
    <source>
        <strain evidence="1 2">FSL R7-0666</strain>
    </source>
</reference>